<dbReference type="PANTHER" id="PTHR42770">
    <property type="entry name" value="AMINO ACID TRANSPORTER-RELATED"/>
    <property type="match status" value="1"/>
</dbReference>
<feature type="transmembrane region" description="Helical" evidence="10">
    <location>
        <begin position="128"/>
        <end position="146"/>
    </location>
</feature>
<comment type="catalytic activity">
    <reaction evidence="9">
        <text>putrescine(in) + H(+)(in) = putrescine(out) + H(+)(out)</text>
        <dbReference type="Rhea" id="RHEA:28891"/>
        <dbReference type="ChEBI" id="CHEBI:15378"/>
        <dbReference type="ChEBI" id="CHEBI:326268"/>
    </reaction>
    <physiologicalReaction direction="right-to-left" evidence="9">
        <dbReference type="Rhea" id="RHEA:28893"/>
    </physiologicalReaction>
</comment>
<comment type="subcellular location">
    <subcellularLocation>
        <location evidence="1">Cell inner membrane</location>
        <topology evidence="1">Multi-pass membrane protein</topology>
    </subcellularLocation>
</comment>
<evidence type="ECO:0000256" key="6">
    <source>
        <dbReference type="ARBA" id="ARBA00022692"/>
    </source>
</evidence>
<evidence type="ECO:0000256" key="2">
    <source>
        <dbReference type="ARBA" id="ARBA00009523"/>
    </source>
</evidence>
<evidence type="ECO:0000256" key="8">
    <source>
        <dbReference type="ARBA" id="ARBA00023136"/>
    </source>
</evidence>
<protein>
    <submittedName>
        <fullName evidence="11">Putrescine importer</fullName>
    </submittedName>
</protein>
<dbReference type="EMBL" id="UGMS01000003">
    <property type="protein sequence ID" value="STW78471.1"/>
    <property type="molecule type" value="Genomic_DNA"/>
</dbReference>
<accession>A0A7H4PJ98</accession>
<dbReference type="PANTHER" id="PTHR42770:SF1">
    <property type="entry name" value="LOW-AFFINITY PUTRESCINE IMPORTER PLAP"/>
    <property type="match status" value="1"/>
</dbReference>
<feature type="transmembrane region" description="Helical" evidence="10">
    <location>
        <begin position="12"/>
        <end position="32"/>
    </location>
</feature>
<evidence type="ECO:0000313" key="12">
    <source>
        <dbReference type="Proteomes" id="UP000254863"/>
    </source>
</evidence>
<feature type="transmembrane region" description="Helical" evidence="10">
    <location>
        <begin position="93"/>
        <end position="116"/>
    </location>
</feature>
<feature type="transmembrane region" description="Helical" evidence="10">
    <location>
        <begin position="158"/>
        <end position="179"/>
    </location>
</feature>
<feature type="transmembrane region" description="Helical" evidence="10">
    <location>
        <begin position="52"/>
        <end position="72"/>
    </location>
</feature>
<dbReference type="Pfam" id="PF13520">
    <property type="entry name" value="AA_permease_2"/>
    <property type="match status" value="1"/>
</dbReference>
<evidence type="ECO:0000256" key="3">
    <source>
        <dbReference type="ARBA" id="ARBA00022448"/>
    </source>
</evidence>
<keyword evidence="7 10" id="KW-1133">Transmembrane helix</keyword>
<feature type="transmembrane region" description="Helical" evidence="10">
    <location>
        <begin position="421"/>
        <end position="441"/>
    </location>
</feature>
<reference evidence="11 12" key="1">
    <citation type="submission" date="2018-06" db="EMBL/GenBank/DDBJ databases">
        <authorList>
            <consortium name="Pathogen Informatics"/>
            <person name="Doyle S."/>
        </authorList>
    </citation>
    <scope>NUCLEOTIDE SEQUENCE [LARGE SCALE GENOMIC DNA]</scope>
    <source>
        <strain evidence="11 12">NCTC11685</strain>
    </source>
</reference>
<comment type="similarity">
    <text evidence="2">Belongs to the amino acid-polyamine-organocation (APC) superfamily.</text>
</comment>
<dbReference type="Gene3D" id="1.20.1740.10">
    <property type="entry name" value="Amino acid/polyamine transporter I"/>
    <property type="match status" value="1"/>
</dbReference>
<sequence>MSHNATPKTSRVELRKTLTLIPVVMMGLAYMQPMTLFDTFGIVSGLTDGHVATAYAFALIAILFTALSYGKLVRRFPSAGSAYTYAQKSISPAVGFMVGWSSLLDYLFMPMINILLAKIYFEALVPSIPSWIFVVALVAFMTISNLRSIKTVANFNTLIVILQMGIVAVIVGLIIYGVMHGEGAGTLTSTRPFWSEGAHVVPMITGATILCFSFLGFDGISSLSEETKDAERVIPKAIFLTALIGGLIFIGASYFLQLYFPDISRFKDPDASQPEIMLYVAGKTFQWGVLIFSSVTVLASGMAAHAGVSRLMYVMGRDGVFPTRFFGYVHPKWRTPAWNVLLVGAIALLAIKFDLVTATALINFGALVAFTFVNLSVISQFWIREKRNKTLKDHFNYLVLPVCGALTVGALWINLEESSMVLGLIWGGIGLVYLACVTKKLPQPGTAVRRRCLIAFGDVKSRRETSGFFVSGVPQAGQELG</sequence>
<keyword evidence="8 10" id="KW-0472">Membrane</keyword>
<name>A0A7H4PJ98_9ENTR</name>
<dbReference type="AlphaFoldDB" id="A0A7H4PJ98"/>
<evidence type="ECO:0000256" key="10">
    <source>
        <dbReference type="SAM" id="Phobius"/>
    </source>
</evidence>
<dbReference type="GO" id="GO:0005886">
    <property type="term" value="C:plasma membrane"/>
    <property type="evidence" value="ECO:0007669"/>
    <property type="project" value="UniProtKB-SubCell"/>
</dbReference>
<dbReference type="InterPro" id="IPR050367">
    <property type="entry name" value="APC_superfamily"/>
</dbReference>
<keyword evidence="4" id="KW-1003">Cell membrane</keyword>
<keyword evidence="6 10" id="KW-0812">Transmembrane</keyword>
<proteinExistence type="inferred from homology"/>
<feature type="transmembrane region" description="Helical" evidence="10">
    <location>
        <begin position="287"/>
        <end position="308"/>
    </location>
</feature>
<dbReference type="GO" id="GO:0015489">
    <property type="term" value="F:putrescine transmembrane transporter activity"/>
    <property type="evidence" value="ECO:0007669"/>
    <property type="project" value="UniProtKB-ARBA"/>
</dbReference>
<feature type="transmembrane region" description="Helical" evidence="10">
    <location>
        <begin position="337"/>
        <end position="355"/>
    </location>
</feature>
<feature type="transmembrane region" description="Helical" evidence="10">
    <location>
        <begin position="199"/>
        <end position="217"/>
    </location>
</feature>
<evidence type="ECO:0000313" key="11">
    <source>
        <dbReference type="EMBL" id="STW78471.1"/>
    </source>
</evidence>
<comment type="caution">
    <text evidence="11">The sequence shown here is derived from an EMBL/GenBank/DDBJ whole genome shotgun (WGS) entry which is preliminary data.</text>
</comment>
<feature type="transmembrane region" description="Helical" evidence="10">
    <location>
        <begin position="361"/>
        <end position="383"/>
    </location>
</feature>
<evidence type="ECO:0000256" key="5">
    <source>
        <dbReference type="ARBA" id="ARBA00022519"/>
    </source>
</evidence>
<feature type="transmembrane region" description="Helical" evidence="10">
    <location>
        <begin position="395"/>
        <end position="415"/>
    </location>
</feature>
<evidence type="ECO:0000256" key="7">
    <source>
        <dbReference type="ARBA" id="ARBA00022989"/>
    </source>
</evidence>
<dbReference type="FunFam" id="1.20.1740.10:FF:000007">
    <property type="entry name" value="APC family permease"/>
    <property type="match status" value="1"/>
</dbReference>
<evidence type="ECO:0000256" key="4">
    <source>
        <dbReference type="ARBA" id="ARBA00022475"/>
    </source>
</evidence>
<dbReference type="PIRSF" id="PIRSF006060">
    <property type="entry name" value="AA_transporter"/>
    <property type="match status" value="1"/>
</dbReference>
<keyword evidence="5" id="KW-0997">Cell inner membrane</keyword>
<organism evidence="11 12">
    <name type="scientific">Klebsiella michiganensis</name>
    <dbReference type="NCBI Taxonomy" id="1134687"/>
    <lineage>
        <taxon>Bacteria</taxon>
        <taxon>Pseudomonadati</taxon>
        <taxon>Pseudomonadota</taxon>
        <taxon>Gammaproteobacteria</taxon>
        <taxon>Enterobacterales</taxon>
        <taxon>Enterobacteriaceae</taxon>
        <taxon>Klebsiella/Raoultella group</taxon>
        <taxon>Klebsiella</taxon>
    </lineage>
</organism>
<evidence type="ECO:0000256" key="1">
    <source>
        <dbReference type="ARBA" id="ARBA00004429"/>
    </source>
</evidence>
<keyword evidence="3" id="KW-0813">Transport</keyword>
<dbReference type="InterPro" id="IPR002293">
    <property type="entry name" value="AA/rel_permease1"/>
</dbReference>
<feature type="transmembrane region" description="Helical" evidence="10">
    <location>
        <begin position="237"/>
        <end position="260"/>
    </location>
</feature>
<dbReference type="GO" id="GO:0015295">
    <property type="term" value="F:solute:proton symporter activity"/>
    <property type="evidence" value="ECO:0007669"/>
    <property type="project" value="UniProtKB-ARBA"/>
</dbReference>
<evidence type="ECO:0000256" key="9">
    <source>
        <dbReference type="ARBA" id="ARBA00051416"/>
    </source>
</evidence>
<gene>
    <name evidence="11" type="primary">plaP</name>
    <name evidence="11" type="ORF">NCTC11685_05774</name>
</gene>
<dbReference type="Proteomes" id="UP000254863">
    <property type="component" value="Unassembled WGS sequence"/>
</dbReference>